<proteinExistence type="predicted"/>
<evidence type="ECO:0000313" key="3">
    <source>
        <dbReference type="Proteomes" id="UP000610456"/>
    </source>
</evidence>
<dbReference type="Proteomes" id="UP000610456">
    <property type="component" value="Unassembled WGS sequence"/>
</dbReference>
<dbReference type="EMBL" id="BMXB01000004">
    <property type="protein sequence ID" value="GHA35472.1"/>
    <property type="molecule type" value="Genomic_DNA"/>
</dbReference>
<keyword evidence="3" id="KW-1185">Reference proteome</keyword>
<dbReference type="CDD" id="cd03024">
    <property type="entry name" value="DsbA_FrnE"/>
    <property type="match status" value="1"/>
</dbReference>
<evidence type="ECO:0000313" key="2">
    <source>
        <dbReference type="EMBL" id="GHA35472.1"/>
    </source>
</evidence>
<accession>A0A918SDG1</accession>
<dbReference type="RefSeq" id="WP_189604226.1">
    <property type="nucleotide sequence ID" value="NZ_BMXB01000004.1"/>
</dbReference>
<sequence length="210" mass="23826">MKVDIWSDVRCPFCYIGKRNFEVALERFTHKNEVEITWHSFELDPTLETQPYLNTIDYFVQAKGVSKEQAEQMLDVAKQMAREAKLDMDLKNSKVANSFKAHQLIQLAKKKGLGNEVEEALFKVHFTDLENIDDENVLAKTGASIGIEEQITREALSSQKYADDVRKDQLQARDLGVKGVPFFVINSKYGVSGAQPAETFLDILQKAHAE</sequence>
<dbReference type="Gene3D" id="3.40.30.10">
    <property type="entry name" value="Glutaredoxin"/>
    <property type="match status" value="1"/>
</dbReference>
<organism evidence="2 3">
    <name type="scientific">Salinimicrobium marinum</name>
    <dbReference type="NCBI Taxonomy" id="680283"/>
    <lineage>
        <taxon>Bacteria</taxon>
        <taxon>Pseudomonadati</taxon>
        <taxon>Bacteroidota</taxon>
        <taxon>Flavobacteriia</taxon>
        <taxon>Flavobacteriales</taxon>
        <taxon>Flavobacteriaceae</taxon>
        <taxon>Salinimicrobium</taxon>
    </lineage>
</organism>
<feature type="domain" description="DSBA-like thioredoxin" evidence="1">
    <location>
        <begin position="3"/>
        <end position="205"/>
    </location>
</feature>
<dbReference type="InterPro" id="IPR001853">
    <property type="entry name" value="DSBA-like_thioredoxin_dom"/>
</dbReference>
<protein>
    <submittedName>
        <fullName evidence="2">DSBA oxidoreductase</fullName>
    </submittedName>
</protein>
<dbReference type="InterPro" id="IPR036249">
    <property type="entry name" value="Thioredoxin-like_sf"/>
</dbReference>
<comment type="caution">
    <text evidence="2">The sequence shown here is derived from an EMBL/GenBank/DDBJ whole genome shotgun (WGS) entry which is preliminary data.</text>
</comment>
<dbReference type="Pfam" id="PF01323">
    <property type="entry name" value="DSBA"/>
    <property type="match status" value="1"/>
</dbReference>
<dbReference type="GO" id="GO:0016491">
    <property type="term" value="F:oxidoreductase activity"/>
    <property type="evidence" value="ECO:0007669"/>
    <property type="project" value="InterPro"/>
</dbReference>
<reference evidence="2" key="2">
    <citation type="submission" date="2020-09" db="EMBL/GenBank/DDBJ databases">
        <authorList>
            <person name="Sun Q."/>
            <person name="Kim S."/>
        </authorList>
    </citation>
    <scope>NUCLEOTIDE SEQUENCE</scope>
    <source>
        <strain evidence="2">KCTC 12719</strain>
    </source>
</reference>
<name>A0A918SDG1_9FLAO</name>
<dbReference type="PANTHER" id="PTHR13887:SF41">
    <property type="entry name" value="THIOREDOXIN SUPERFAMILY PROTEIN"/>
    <property type="match status" value="1"/>
</dbReference>
<reference evidence="2" key="1">
    <citation type="journal article" date="2014" name="Int. J. Syst. Evol. Microbiol.">
        <title>Complete genome sequence of Corynebacterium casei LMG S-19264T (=DSM 44701T), isolated from a smear-ripened cheese.</title>
        <authorList>
            <consortium name="US DOE Joint Genome Institute (JGI-PGF)"/>
            <person name="Walter F."/>
            <person name="Albersmeier A."/>
            <person name="Kalinowski J."/>
            <person name="Ruckert C."/>
        </authorList>
    </citation>
    <scope>NUCLEOTIDE SEQUENCE</scope>
    <source>
        <strain evidence="2">KCTC 12719</strain>
    </source>
</reference>
<dbReference type="AlphaFoldDB" id="A0A918SDG1"/>
<dbReference type="SUPFAM" id="SSF52833">
    <property type="entry name" value="Thioredoxin-like"/>
    <property type="match status" value="1"/>
</dbReference>
<evidence type="ECO:0000259" key="1">
    <source>
        <dbReference type="Pfam" id="PF01323"/>
    </source>
</evidence>
<gene>
    <name evidence="2" type="ORF">GCM10007103_16320</name>
</gene>
<dbReference type="PANTHER" id="PTHR13887">
    <property type="entry name" value="GLUTATHIONE S-TRANSFERASE KAPPA"/>
    <property type="match status" value="1"/>
</dbReference>